<organism evidence="9">
    <name type="scientific">Leptospirillum ferriphilum</name>
    <dbReference type="NCBI Taxonomy" id="178606"/>
    <lineage>
        <taxon>Bacteria</taxon>
        <taxon>Pseudomonadati</taxon>
        <taxon>Nitrospirota</taxon>
        <taxon>Nitrospiria</taxon>
        <taxon>Nitrospirales</taxon>
        <taxon>Nitrospiraceae</taxon>
        <taxon>Leptospirillum</taxon>
    </lineage>
</organism>
<dbReference type="GO" id="GO:0016020">
    <property type="term" value="C:membrane"/>
    <property type="evidence" value="ECO:0007669"/>
    <property type="project" value="UniProtKB-SubCell"/>
</dbReference>
<dbReference type="InterPro" id="IPR003369">
    <property type="entry name" value="TatA/B/E"/>
</dbReference>
<evidence type="ECO:0000256" key="5">
    <source>
        <dbReference type="ARBA" id="ARBA00022989"/>
    </source>
</evidence>
<sequence length="99" mass="10841">MFGIGWPDLLFIGVILALVVKPEEWPKIGRVVGKTLRTVREQAAPVIREFRSLSGDLMADEKRPASGTPAPDAWGPLPQSWQKGGESPLDSPDEKRHVG</sequence>
<evidence type="ECO:0000256" key="7">
    <source>
        <dbReference type="ARBA" id="ARBA00023136"/>
    </source>
</evidence>
<evidence type="ECO:0000256" key="2">
    <source>
        <dbReference type="ARBA" id="ARBA00022448"/>
    </source>
</evidence>
<evidence type="ECO:0000256" key="6">
    <source>
        <dbReference type="ARBA" id="ARBA00023010"/>
    </source>
</evidence>
<dbReference type="EMBL" id="DTMM01000182">
    <property type="protein sequence ID" value="HFT93984.1"/>
    <property type="molecule type" value="Genomic_DNA"/>
</dbReference>
<evidence type="ECO:0000256" key="1">
    <source>
        <dbReference type="ARBA" id="ARBA00004167"/>
    </source>
</evidence>
<accession>A0A7C3LXT9</accession>
<comment type="caution">
    <text evidence="9">The sequence shown here is derived from an EMBL/GenBank/DDBJ whole genome shotgun (WGS) entry which is preliminary data.</text>
</comment>
<dbReference type="GO" id="GO:0015031">
    <property type="term" value="P:protein transport"/>
    <property type="evidence" value="ECO:0007669"/>
    <property type="project" value="UniProtKB-KW"/>
</dbReference>
<keyword evidence="5" id="KW-1133">Transmembrane helix</keyword>
<gene>
    <name evidence="9" type="ORF">ENX03_08665</name>
</gene>
<keyword evidence="3" id="KW-0812">Transmembrane</keyword>
<protein>
    <submittedName>
        <fullName evidence="9">Uncharacterized protein</fullName>
    </submittedName>
</protein>
<dbReference type="Gene3D" id="1.20.5.3310">
    <property type="match status" value="1"/>
</dbReference>
<keyword evidence="7" id="KW-0472">Membrane</keyword>
<evidence type="ECO:0000313" key="9">
    <source>
        <dbReference type="EMBL" id="HFT93984.1"/>
    </source>
</evidence>
<evidence type="ECO:0000256" key="3">
    <source>
        <dbReference type="ARBA" id="ARBA00022692"/>
    </source>
</evidence>
<feature type="region of interest" description="Disordered" evidence="8">
    <location>
        <begin position="58"/>
        <end position="99"/>
    </location>
</feature>
<keyword evidence="2" id="KW-0813">Transport</keyword>
<reference evidence="9" key="1">
    <citation type="journal article" date="2020" name="mSystems">
        <title>Genome- and Community-Level Interaction Insights into Carbon Utilization and Element Cycling Functions of Hydrothermarchaeota in Hydrothermal Sediment.</title>
        <authorList>
            <person name="Zhou Z."/>
            <person name="Liu Y."/>
            <person name="Xu W."/>
            <person name="Pan J."/>
            <person name="Luo Z.H."/>
            <person name="Li M."/>
        </authorList>
    </citation>
    <scope>NUCLEOTIDE SEQUENCE [LARGE SCALE GENOMIC DNA]</scope>
    <source>
        <strain evidence="9">SpSt-902</strain>
    </source>
</reference>
<evidence type="ECO:0000256" key="4">
    <source>
        <dbReference type="ARBA" id="ARBA00022927"/>
    </source>
</evidence>
<dbReference type="PANTHER" id="PTHR33162:SF1">
    <property type="entry name" value="SEC-INDEPENDENT PROTEIN TRANSLOCASE PROTEIN TATA, CHLOROPLASTIC"/>
    <property type="match status" value="1"/>
</dbReference>
<keyword evidence="6" id="KW-0811">Translocation</keyword>
<dbReference type="Pfam" id="PF02416">
    <property type="entry name" value="TatA_B_E"/>
    <property type="match status" value="1"/>
</dbReference>
<name>A0A7C3LXT9_9BACT</name>
<dbReference type="PANTHER" id="PTHR33162">
    <property type="entry name" value="SEC-INDEPENDENT PROTEIN TRANSLOCASE PROTEIN TATA, CHLOROPLASTIC"/>
    <property type="match status" value="1"/>
</dbReference>
<comment type="subcellular location">
    <subcellularLocation>
        <location evidence="1">Membrane</location>
        <topology evidence="1">Single-pass membrane protein</topology>
    </subcellularLocation>
</comment>
<evidence type="ECO:0000256" key="8">
    <source>
        <dbReference type="SAM" id="MobiDB-lite"/>
    </source>
</evidence>
<keyword evidence="4" id="KW-0653">Protein transport</keyword>
<dbReference type="AlphaFoldDB" id="A0A7C3LXT9"/>
<proteinExistence type="predicted"/>